<comment type="subcellular location">
    <subcellularLocation>
        <location evidence="1">Membrane</location>
        <topology evidence="1">Multi-pass membrane protein</topology>
    </subcellularLocation>
</comment>
<evidence type="ECO:0000256" key="5">
    <source>
        <dbReference type="SAM" id="Phobius"/>
    </source>
</evidence>
<dbReference type="RefSeq" id="WP_010918054.1">
    <property type="nucleotide sequence ID" value="NC_011916.1"/>
</dbReference>
<dbReference type="AlphaFoldDB" id="A0A0H3C5B6"/>
<dbReference type="PANTHER" id="PTHR37422:SF23">
    <property type="entry name" value="TEICHURONIC ACID BIOSYNTHESIS PROTEIN TUAE"/>
    <property type="match status" value="1"/>
</dbReference>
<dbReference type="InterPro" id="IPR007016">
    <property type="entry name" value="O-antigen_ligase-rel_domated"/>
</dbReference>
<evidence type="ECO:0000256" key="4">
    <source>
        <dbReference type="ARBA" id="ARBA00023136"/>
    </source>
</evidence>
<dbReference type="HOGENOM" id="CLU_028659_0_0_5"/>
<protein>
    <submittedName>
        <fullName evidence="7">O-antigen polymerase</fullName>
    </submittedName>
</protein>
<proteinExistence type="predicted"/>
<name>A0A0H3C5B6_CAUVN</name>
<feature type="transmembrane region" description="Helical" evidence="5">
    <location>
        <begin position="279"/>
        <end position="297"/>
    </location>
</feature>
<keyword evidence="2 5" id="KW-0812">Transmembrane</keyword>
<feature type="domain" description="O-antigen ligase-related" evidence="6">
    <location>
        <begin position="238"/>
        <end position="381"/>
    </location>
</feature>
<dbReference type="RefSeq" id="YP_002515539.1">
    <property type="nucleotide sequence ID" value="NC_011916.1"/>
</dbReference>
<evidence type="ECO:0000259" key="6">
    <source>
        <dbReference type="Pfam" id="PF04932"/>
    </source>
</evidence>
<feature type="transmembrane region" description="Helical" evidence="5">
    <location>
        <begin position="127"/>
        <end position="146"/>
    </location>
</feature>
<reference evidence="7 8" key="1">
    <citation type="journal article" date="2010" name="J. Bacteriol.">
        <title>The genetic basis of laboratory adaptation in Caulobacter crescentus.</title>
        <authorList>
            <person name="Marks M.E."/>
            <person name="Castro-Rojas C.M."/>
            <person name="Teiling C."/>
            <person name="Du L."/>
            <person name="Kapatral V."/>
            <person name="Walunas T.L."/>
            <person name="Crosson S."/>
        </authorList>
    </citation>
    <scope>NUCLEOTIDE SEQUENCE [LARGE SCALE GENOMIC DNA]</scope>
    <source>
        <strain evidence="8">NA1000 / CB15N</strain>
    </source>
</reference>
<dbReference type="GO" id="GO:0016020">
    <property type="term" value="C:membrane"/>
    <property type="evidence" value="ECO:0007669"/>
    <property type="project" value="UniProtKB-SubCell"/>
</dbReference>
<feature type="transmembrane region" description="Helical" evidence="5">
    <location>
        <begin position="27"/>
        <end position="47"/>
    </location>
</feature>
<organism evidence="7 8">
    <name type="scientific">Caulobacter vibrioides (strain NA1000 / CB15N)</name>
    <name type="common">Caulobacter crescentus</name>
    <dbReference type="NCBI Taxonomy" id="565050"/>
    <lineage>
        <taxon>Bacteria</taxon>
        <taxon>Pseudomonadati</taxon>
        <taxon>Pseudomonadota</taxon>
        <taxon>Alphaproteobacteria</taxon>
        <taxon>Caulobacterales</taxon>
        <taxon>Caulobacteraceae</taxon>
        <taxon>Caulobacter</taxon>
    </lineage>
</organism>
<keyword evidence="8" id="KW-1185">Reference proteome</keyword>
<evidence type="ECO:0000313" key="8">
    <source>
        <dbReference type="Proteomes" id="UP000001364"/>
    </source>
</evidence>
<dbReference type="Pfam" id="PF04932">
    <property type="entry name" value="Wzy_C"/>
    <property type="match status" value="1"/>
</dbReference>
<feature type="transmembrane region" description="Helical" evidence="5">
    <location>
        <begin position="158"/>
        <end position="176"/>
    </location>
</feature>
<feature type="transmembrane region" description="Helical" evidence="5">
    <location>
        <begin position="53"/>
        <end position="73"/>
    </location>
</feature>
<feature type="transmembrane region" description="Helical" evidence="5">
    <location>
        <begin position="461"/>
        <end position="480"/>
    </location>
</feature>
<feature type="transmembrane region" description="Helical" evidence="5">
    <location>
        <begin position="228"/>
        <end position="248"/>
    </location>
</feature>
<feature type="transmembrane region" description="Helical" evidence="5">
    <location>
        <begin position="429"/>
        <end position="449"/>
    </location>
</feature>
<dbReference type="PATRIC" id="fig|565050.3.peg.163"/>
<evidence type="ECO:0000313" key="7">
    <source>
        <dbReference type="EMBL" id="ACL93631.1"/>
    </source>
</evidence>
<evidence type="ECO:0000256" key="2">
    <source>
        <dbReference type="ARBA" id="ARBA00022692"/>
    </source>
</evidence>
<gene>
    <name evidence="7" type="ordered locus">CCNA_00164</name>
</gene>
<feature type="transmembrane region" description="Helical" evidence="5">
    <location>
        <begin position="405"/>
        <end position="423"/>
    </location>
</feature>
<dbReference type="PANTHER" id="PTHR37422">
    <property type="entry name" value="TEICHURONIC ACID BIOSYNTHESIS PROTEIN TUAE"/>
    <property type="match status" value="1"/>
</dbReference>
<dbReference type="Proteomes" id="UP000001364">
    <property type="component" value="Chromosome"/>
</dbReference>
<evidence type="ECO:0000256" key="1">
    <source>
        <dbReference type="ARBA" id="ARBA00004141"/>
    </source>
</evidence>
<keyword evidence="4 5" id="KW-0472">Membrane</keyword>
<dbReference type="InterPro" id="IPR051533">
    <property type="entry name" value="WaaL-like"/>
</dbReference>
<dbReference type="OrthoDB" id="7586246at2"/>
<dbReference type="EMBL" id="CP001340">
    <property type="protein sequence ID" value="ACL93631.1"/>
    <property type="molecule type" value="Genomic_DNA"/>
</dbReference>
<keyword evidence="3 5" id="KW-1133">Transmembrane helix</keyword>
<feature type="transmembrane region" description="Helical" evidence="5">
    <location>
        <begin position="85"/>
        <end position="107"/>
    </location>
</feature>
<dbReference type="GeneID" id="7332418"/>
<dbReference type="KEGG" id="ccs:CCNA_00164"/>
<feature type="transmembrane region" description="Helical" evidence="5">
    <location>
        <begin position="254"/>
        <end position="272"/>
    </location>
</feature>
<feature type="transmembrane region" description="Helical" evidence="5">
    <location>
        <begin position="196"/>
        <end position="216"/>
    </location>
</feature>
<evidence type="ECO:0000256" key="3">
    <source>
        <dbReference type="ARBA" id="ARBA00022989"/>
    </source>
</evidence>
<sequence>MRTSKRLGAGSSSFGSSGSRRLKVSEGVAIGALLTLILAEIIAFGASELAVSSAFAALHALFPIVLLATCGWARNAARQGVSPTLWLPFAILMLVTAWALTPFGPGGPHPVWLYVEPNGGAITVDRSSLILNLVRLGGLACLFLAAQIIGSSETRRRALFWSLLVALGAYAILAILQHVGVRASERMTATLLSPNTLATLMGVGAVFAAMFVTQFIQRAGGRLSLDKLPLDAGISLALLAVFAVALAFTGSRGGVFATVVALAIFLIWQVLAQGKRARVVVMIGGAAVLLAAVGLAMRSADITAARLENLDGDVATRQTIFAAHWQAFKASPWFGYGLGSFPAVNQMVMTSETLPALFDVRATHNLYLQWLEEAGLVGALSMLGLLGVLLWQVCAAANKPGTSGALARAAIASTALVLLHGMSDFAVQAPALQALFAVGLGALVTSSPARRGRLPTFSATPTFAGVVLVSGLLVSAPLVAARFGGDLSALPTAPAEALASSVETGLAIGATDQATLDRLDALSRREVAMRPGVGAAWLRKAAVDFKRGDFARANEALDRSYTVAPLHTSAFQARTRLAYEHWSRLTPAVRKQVIYQVRVEYKRPGGDQRLTALANSIQDPSGRIGLALLIVAERMTKTADQ</sequence>
<accession>A0A0H3C5B6</accession>
<feature type="transmembrane region" description="Helical" evidence="5">
    <location>
        <begin position="374"/>
        <end position="393"/>
    </location>
</feature>